<evidence type="ECO:0000256" key="6">
    <source>
        <dbReference type="ARBA" id="ARBA00022475"/>
    </source>
</evidence>
<dbReference type="RefSeq" id="WP_060459241.1">
    <property type="nucleotide sequence ID" value="NZ_AP014808.1"/>
</dbReference>
<evidence type="ECO:0000256" key="1">
    <source>
        <dbReference type="ARBA" id="ARBA00002841"/>
    </source>
</evidence>
<gene>
    <name evidence="13" type="ORF">LBAT_0428</name>
</gene>
<evidence type="ECO:0000256" key="5">
    <source>
        <dbReference type="ARBA" id="ARBA00022448"/>
    </source>
</evidence>
<dbReference type="GO" id="GO:0005886">
    <property type="term" value="C:plasma membrane"/>
    <property type="evidence" value="ECO:0007669"/>
    <property type="project" value="UniProtKB-SubCell"/>
</dbReference>
<dbReference type="PATRIC" id="fig|1600.4.peg.438"/>
<dbReference type="OrthoDB" id="9790048at2"/>
<sequence length="289" mass="31423">MHKHLLEKLTILFLFIVTFLTGCANNNSSKITIVGSSALQPLAEQAGNDYRLSHSGSNIVVQGGGSGTGLSQIQAGAVQIGSSDVFADTQKGINAHLLKDYLVAVVGVVPIVNKSVGVKNLSIKQLQEIFTGKITNWQQVGGKKGAIIVINRSKGSGTRATFEDLVLRGKQAVKSQEQDSNGTVKKIVNSTPGTISYISFPYATDNNIQKLSIDHVYPTNKNIPDNKWKLWSYEHMYTKGKPNKATASFLKYILSKKVQTGLIPKTGYLSVNQMHVKRDSHNKVTKLGK</sequence>
<dbReference type="SUPFAM" id="SSF53850">
    <property type="entry name" value="Periplasmic binding protein-like II"/>
    <property type="match status" value="1"/>
</dbReference>
<evidence type="ECO:0000256" key="4">
    <source>
        <dbReference type="ARBA" id="ARBA00011529"/>
    </source>
</evidence>
<keyword evidence="7 12" id="KW-0592">Phosphate transport</keyword>
<dbReference type="InterPro" id="IPR011862">
    <property type="entry name" value="Phos-bd"/>
</dbReference>
<dbReference type="PANTHER" id="PTHR30570:SF4">
    <property type="entry name" value="PHOSPHATE-BINDING PROTEIN PSTS 1"/>
    <property type="match status" value="1"/>
</dbReference>
<dbReference type="NCBIfam" id="TIGR02136">
    <property type="entry name" value="ptsS_2"/>
    <property type="match status" value="1"/>
</dbReference>
<dbReference type="Proteomes" id="UP000035709">
    <property type="component" value="Chromosome"/>
</dbReference>
<accession>A0A0D6A1X8</accession>
<dbReference type="GO" id="GO:0006817">
    <property type="term" value="P:phosphate ion transport"/>
    <property type="evidence" value="ECO:0007669"/>
    <property type="project" value="UniProtKB-UniRule"/>
</dbReference>
<dbReference type="AlphaFoldDB" id="A0A0D6A1X8"/>
<comment type="function">
    <text evidence="12">Involved in the system for phosphate transport across the cytoplasmic membrane.</text>
</comment>
<evidence type="ECO:0000256" key="2">
    <source>
        <dbReference type="ARBA" id="ARBA00004193"/>
    </source>
</evidence>
<keyword evidence="11 12" id="KW-0449">Lipoprotein</keyword>
<organism evidence="13 14">
    <name type="scientific">Lactobacillus acetotolerans</name>
    <dbReference type="NCBI Taxonomy" id="1600"/>
    <lineage>
        <taxon>Bacteria</taxon>
        <taxon>Bacillati</taxon>
        <taxon>Bacillota</taxon>
        <taxon>Bacilli</taxon>
        <taxon>Lactobacillales</taxon>
        <taxon>Lactobacillaceae</taxon>
        <taxon>Lactobacillus</taxon>
    </lineage>
</organism>
<dbReference type="PROSITE" id="PS51257">
    <property type="entry name" value="PROKAR_LIPOPROTEIN"/>
    <property type="match status" value="1"/>
</dbReference>
<comment type="function">
    <text evidence="1">Part of the ABC transporter complex PstSACB involved in phosphate import.</text>
</comment>
<dbReference type="GO" id="GO:0042301">
    <property type="term" value="F:phosphate ion binding"/>
    <property type="evidence" value="ECO:0007669"/>
    <property type="project" value="UniProtKB-UniRule"/>
</dbReference>
<evidence type="ECO:0000256" key="3">
    <source>
        <dbReference type="ARBA" id="ARBA00008725"/>
    </source>
</evidence>
<dbReference type="PANTHER" id="PTHR30570">
    <property type="entry name" value="PERIPLASMIC PHOSPHATE BINDING COMPONENT OF PHOSPHATE ABC TRANSPORTER"/>
    <property type="match status" value="1"/>
</dbReference>
<evidence type="ECO:0000313" key="14">
    <source>
        <dbReference type="Proteomes" id="UP000035709"/>
    </source>
</evidence>
<evidence type="ECO:0000256" key="11">
    <source>
        <dbReference type="ARBA" id="ARBA00023288"/>
    </source>
</evidence>
<keyword evidence="6 12" id="KW-1003">Cell membrane</keyword>
<evidence type="ECO:0000256" key="7">
    <source>
        <dbReference type="ARBA" id="ARBA00022592"/>
    </source>
</evidence>
<comment type="subcellular location">
    <subcellularLocation>
        <location evidence="2 12">Cell membrane</location>
        <topology evidence="2 12">Lipid-anchor</topology>
    </subcellularLocation>
</comment>
<dbReference type="STRING" id="1600.LBAT_0428"/>
<name>A0A0D6A1X8_9LACO</name>
<keyword evidence="9" id="KW-0472">Membrane</keyword>
<dbReference type="InterPro" id="IPR050811">
    <property type="entry name" value="Phosphate_ABC_transporter"/>
</dbReference>
<evidence type="ECO:0000313" key="13">
    <source>
        <dbReference type="EMBL" id="BAQ56817.1"/>
    </source>
</evidence>
<keyword evidence="8" id="KW-0732">Signal</keyword>
<evidence type="ECO:0000256" key="12">
    <source>
        <dbReference type="RuleBase" id="RU367119"/>
    </source>
</evidence>
<keyword evidence="10 12" id="KW-0564">Palmitate</keyword>
<evidence type="ECO:0000256" key="8">
    <source>
        <dbReference type="ARBA" id="ARBA00022729"/>
    </source>
</evidence>
<keyword evidence="14" id="KW-1185">Reference proteome</keyword>
<dbReference type="EMBL" id="AP014808">
    <property type="protein sequence ID" value="BAQ56817.1"/>
    <property type="molecule type" value="Genomic_DNA"/>
</dbReference>
<dbReference type="Pfam" id="PF12849">
    <property type="entry name" value="PBP_like_2"/>
    <property type="match status" value="1"/>
</dbReference>
<dbReference type="CDD" id="cd13653">
    <property type="entry name" value="PBP2_phosphate_like_1"/>
    <property type="match status" value="1"/>
</dbReference>
<evidence type="ECO:0000256" key="10">
    <source>
        <dbReference type="ARBA" id="ARBA00023139"/>
    </source>
</evidence>
<protein>
    <recommendedName>
        <fullName evidence="12">Phosphate-binding protein</fullName>
    </recommendedName>
</protein>
<comment type="similarity">
    <text evidence="3 12">Belongs to the PstS family.</text>
</comment>
<evidence type="ECO:0000256" key="9">
    <source>
        <dbReference type="ARBA" id="ARBA00023136"/>
    </source>
</evidence>
<keyword evidence="5 12" id="KW-0813">Transport</keyword>
<proteinExistence type="inferred from homology"/>
<dbReference type="InterPro" id="IPR024370">
    <property type="entry name" value="PBP_domain"/>
</dbReference>
<comment type="subunit">
    <text evidence="4 12">The complex is composed of two ATP-binding proteins (PstB), two transmembrane proteins (PstC and PstA) and a solute-binding protein (PstS).</text>
</comment>
<dbReference type="Gene3D" id="3.40.190.10">
    <property type="entry name" value="Periplasmic binding protein-like II"/>
    <property type="match status" value="2"/>
</dbReference>
<reference evidence="13 14" key="1">
    <citation type="submission" date="2015-03" db="EMBL/GenBank/DDBJ databases">
        <title>Complete genome sequence of Lactobacillus acetotolerans NBRC 13120.</title>
        <authorList>
            <person name="Toh H."/>
            <person name="Morita H."/>
            <person name="Fujita N."/>
        </authorList>
    </citation>
    <scope>NUCLEOTIDE SEQUENCE [LARGE SCALE GENOMIC DNA]</scope>
    <source>
        <strain evidence="13 14">NBRC 13120</strain>
    </source>
</reference>
<dbReference type="KEGG" id="lae:LBAT_0428"/>